<feature type="domain" description="DUF7726" evidence="2">
    <location>
        <begin position="197"/>
        <end position="269"/>
    </location>
</feature>
<evidence type="ECO:0000313" key="3">
    <source>
        <dbReference type="EMBL" id="KAI1861495.1"/>
    </source>
</evidence>
<proteinExistence type="predicted"/>
<comment type="caution">
    <text evidence="3">The sequence shown here is derived from an EMBL/GenBank/DDBJ whole genome shotgun (WGS) entry which is preliminary data.</text>
</comment>
<sequence>MPRANSAHHGDENQVAGSKRKASENDDELDETKNQQRAEDLTSAVLRKVKEKKAPARMAKLEAVTQGKDTEAKAMTHTGESSTAPSADTTAPPVPESKKRKSAKSLEEDIAEYNQNLDHINVDGIVIGSRNNSVNKFLKKTGPLEGAKSDVFRTAWRLEASNGTVAGGSGATSKSTTIPDIRNIYIEGEDSDEVPSFDTCDEIRKTIDAYLKTPGLTQAQFCRDLYAQLRCPTVAAIQSKSLNDFRGKKGARAGCPSTIFYAAYLYFEKFRFA</sequence>
<dbReference type="EMBL" id="JAFIMR010000029">
    <property type="protein sequence ID" value="KAI1861495.1"/>
    <property type="molecule type" value="Genomic_DNA"/>
</dbReference>
<evidence type="ECO:0000259" key="2">
    <source>
        <dbReference type="Pfam" id="PF24852"/>
    </source>
</evidence>
<dbReference type="AlphaFoldDB" id="A0A9Q0AL47"/>
<feature type="domain" description="DUF7726" evidence="2">
    <location>
        <begin position="127"/>
        <end position="157"/>
    </location>
</feature>
<feature type="compositionally biased region" description="Polar residues" evidence="1">
    <location>
        <begin position="78"/>
        <end position="89"/>
    </location>
</feature>
<evidence type="ECO:0000256" key="1">
    <source>
        <dbReference type="SAM" id="MobiDB-lite"/>
    </source>
</evidence>
<feature type="compositionally biased region" description="Basic and acidic residues" evidence="1">
    <location>
        <begin position="31"/>
        <end position="40"/>
    </location>
</feature>
<dbReference type="PANTHER" id="PTHR42339">
    <property type="entry name" value="HISTONE H1"/>
    <property type="match status" value="1"/>
</dbReference>
<dbReference type="PANTHER" id="PTHR42339:SF1">
    <property type="entry name" value="HISTONE H1"/>
    <property type="match status" value="1"/>
</dbReference>
<reference evidence="3" key="1">
    <citation type="submission" date="2021-03" db="EMBL/GenBank/DDBJ databases">
        <title>Revisited historic fungal species revealed as producer of novel bioactive compounds through whole genome sequencing and comparative genomics.</title>
        <authorList>
            <person name="Vignolle G.A."/>
            <person name="Hochenegger N."/>
            <person name="Mach R.L."/>
            <person name="Mach-Aigner A.R."/>
            <person name="Javad Rahimi M."/>
            <person name="Salim K.A."/>
            <person name="Chan C.M."/>
            <person name="Lim L.B.L."/>
            <person name="Cai F."/>
            <person name="Druzhinina I.S."/>
            <person name="U'Ren J.M."/>
            <person name="Derntl C."/>
        </authorList>
    </citation>
    <scope>NUCLEOTIDE SEQUENCE</scope>
    <source>
        <strain evidence="3">TUCIM 5799</strain>
    </source>
</reference>
<feature type="region of interest" description="Disordered" evidence="1">
    <location>
        <begin position="1"/>
        <end position="103"/>
    </location>
</feature>
<dbReference type="Proteomes" id="UP000829685">
    <property type="component" value="Unassembled WGS sequence"/>
</dbReference>
<protein>
    <recommendedName>
        <fullName evidence="2">DUF7726 domain-containing protein</fullName>
    </recommendedName>
</protein>
<dbReference type="Pfam" id="PF24852">
    <property type="entry name" value="DUF7726"/>
    <property type="match status" value="2"/>
</dbReference>
<evidence type="ECO:0000313" key="4">
    <source>
        <dbReference type="Proteomes" id="UP000829685"/>
    </source>
</evidence>
<organism evidence="3 4">
    <name type="scientific">Neoarthrinium moseri</name>
    <dbReference type="NCBI Taxonomy" id="1658444"/>
    <lineage>
        <taxon>Eukaryota</taxon>
        <taxon>Fungi</taxon>
        <taxon>Dikarya</taxon>
        <taxon>Ascomycota</taxon>
        <taxon>Pezizomycotina</taxon>
        <taxon>Sordariomycetes</taxon>
        <taxon>Xylariomycetidae</taxon>
        <taxon>Amphisphaeriales</taxon>
        <taxon>Apiosporaceae</taxon>
        <taxon>Neoarthrinium</taxon>
    </lineage>
</organism>
<gene>
    <name evidence="3" type="ORF">JX265_009462</name>
</gene>
<name>A0A9Q0AL47_9PEZI</name>
<accession>A0A9Q0AL47</accession>
<keyword evidence="4" id="KW-1185">Reference proteome</keyword>
<dbReference type="InterPro" id="IPR056143">
    <property type="entry name" value="DUF7726"/>
</dbReference>